<feature type="coiled-coil region" evidence="10">
    <location>
        <begin position="51"/>
        <end position="81"/>
    </location>
</feature>
<evidence type="ECO:0000256" key="8">
    <source>
        <dbReference type="PIRSR" id="PIRSR618044-2"/>
    </source>
</evidence>
<dbReference type="GO" id="GO:0030655">
    <property type="term" value="P:beta-lactam antibiotic catabolic process"/>
    <property type="evidence" value="ECO:0007669"/>
    <property type="project" value="InterPro"/>
</dbReference>
<dbReference type="GO" id="GO:0008360">
    <property type="term" value="P:regulation of cell shape"/>
    <property type="evidence" value="ECO:0007669"/>
    <property type="project" value="UniProtKB-KW"/>
</dbReference>
<gene>
    <name evidence="13" type="ORF">COT32_00545</name>
</gene>
<dbReference type="GO" id="GO:0006508">
    <property type="term" value="P:proteolysis"/>
    <property type="evidence" value="ECO:0007669"/>
    <property type="project" value="InterPro"/>
</dbReference>
<evidence type="ECO:0000256" key="7">
    <source>
        <dbReference type="PIRSR" id="PIRSR618044-1"/>
    </source>
</evidence>
<keyword evidence="11" id="KW-0472">Membrane</keyword>
<dbReference type="GO" id="GO:0071555">
    <property type="term" value="P:cell wall organization"/>
    <property type="evidence" value="ECO:0007669"/>
    <property type="project" value="UniProtKB-KW"/>
</dbReference>
<feature type="active site" description="Acyl-ester intermediate" evidence="7">
    <location>
        <position position="115"/>
    </location>
</feature>
<evidence type="ECO:0000256" key="4">
    <source>
        <dbReference type="ARBA" id="ARBA00022960"/>
    </source>
</evidence>
<evidence type="ECO:0000313" key="13">
    <source>
        <dbReference type="EMBL" id="PIS40299.1"/>
    </source>
</evidence>
<keyword evidence="11" id="KW-1133">Transmembrane helix</keyword>
<dbReference type="SUPFAM" id="SSF56601">
    <property type="entry name" value="beta-lactamase/transpeptidase-like"/>
    <property type="match status" value="1"/>
</dbReference>
<dbReference type="GO" id="GO:0008800">
    <property type="term" value="F:beta-lactamase activity"/>
    <property type="evidence" value="ECO:0007669"/>
    <property type="project" value="InterPro"/>
</dbReference>
<keyword evidence="10" id="KW-0175">Coiled coil</keyword>
<dbReference type="Proteomes" id="UP000231472">
    <property type="component" value="Unassembled WGS sequence"/>
</dbReference>
<dbReference type="InterPro" id="IPR001967">
    <property type="entry name" value="Peptidase_S11_N"/>
</dbReference>
<protein>
    <recommendedName>
        <fullName evidence="12">Peptidase S11 D-alanyl-D-alanine carboxypeptidase A N-terminal domain-containing protein</fullName>
    </recommendedName>
</protein>
<evidence type="ECO:0000256" key="3">
    <source>
        <dbReference type="ARBA" id="ARBA00022801"/>
    </source>
</evidence>
<reference evidence="14" key="1">
    <citation type="submission" date="2017-09" db="EMBL/GenBank/DDBJ databases">
        <title>Depth-based differentiation of microbial function through sediment-hosted aquifers and enrichment of novel symbionts in the deep terrestrial subsurface.</title>
        <authorList>
            <person name="Probst A.J."/>
            <person name="Ladd B."/>
            <person name="Jarett J.K."/>
            <person name="Geller-Mcgrath D.E."/>
            <person name="Sieber C.M.K."/>
            <person name="Emerson J.B."/>
            <person name="Anantharaman K."/>
            <person name="Thomas B.C."/>
            <person name="Malmstrom R."/>
            <person name="Stieglmeier M."/>
            <person name="Klingl A."/>
            <person name="Woyke T."/>
            <person name="Ryan C.M."/>
            <person name="Banfield J.F."/>
        </authorList>
    </citation>
    <scope>NUCLEOTIDE SEQUENCE [LARGE SCALE GENOMIC DNA]</scope>
</reference>
<evidence type="ECO:0000256" key="5">
    <source>
        <dbReference type="ARBA" id="ARBA00022984"/>
    </source>
</evidence>
<dbReference type="GO" id="GO:0046677">
    <property type="term" value="P:response to antibiotic"/>
    <property type="evidence" value="ECO:0007669"/>
    <property type="project" value="InterPro"/>
</dbReference>
<dbReference type="PRINTS" id="PR00725">
    <property type="entry name" value="DADACBPTASE1"/>
</dbReference>
<keyword evidence="4" id="KW-0133">Cell shape</keyword>
<accession>A0A2H0YPV4</accession>
<keyword evidence="11" id="KW-0812">Transmembrane</keyword>
<dbReference type="GO" id="GO:0009002">
    <property type="term" value="F:serine-type D-Ala-D-Ala carboxypeptidase activity"/>
    <property type="evidence" value="ECO:0007669"/>
    <property type="project" value="InterPro"/>
</dbReference>
<evidence type="ECO:0000256" key="9">
    <source>
        <dbReference type="RuleBase" id="RU004016"/>
    </source>
</evidence>
<evidence type="ECO:0000256" key="10">
    <source>
        <dbReference type="SAM" id="Coils"/>
    </source>
</evidence>
<name>A0A2H0YPV4_9BACT</name>
<evidence type="ECO:0000256" key="2">
    <source>
        <dbReference type="ARBA" id="ARBA00022729"/>
    </source>
</evidence>
<feature type="active site" description="Proton acceptor" evidence="7">
    <location>
        <position position="118"/>
    </location>
</feature>
<dbReference type="PANTHER" id="PTHR35333:SF3">
    <property type="entry name" value="BETA-LACTAMASE-TYPE TRANSPEPTIDASE FOLD CONTAINING PROTEIN"/>
    <property type="match status" value="1"/>
</dbReference>
<sequence length="334" mass="37501">MSITRISNGVRKNILLISFILSLPFWWGINALAKNLEDFWFLQEITGNSQILTADINQKILENKIERLKSERLQTENLKDLEIEAKASIVVEIDNKGNERILFEKNSEEPLPIASLTKLMTALVVFDLDETYSLSQLILITKEALLQESNSKYGDLRVGEKLSVENLLHIMLLESSNDAAFALTTPIGEGGFVGLMNFYAKNVGLGNTQFVNSSGLEPDDSKEPKNFSTTIDLAKLAKYILENYPQIFEITSKQHYEVLKPDGFVHHFIPQNTNKLLGEIPKIIGGKTGWSPEAKGCLLLILKNPKGNSYFINVILGSNDRFGEMRKIVDILNI</sequence>
<feature type="binding site" evidence="8">
    <location>
        <position position="287"/>
    </location>
    <ligand>
        <name>substrate</name>
    </ligand>
</feature>
<feature type="active site" evidence="7">
    <location>
        <position position="175"/>
    </location>
</feature>
<dbReference type="InterPro" id="IPR012338">
    <property type="entry name" value="Beta-lactam/transpept-like"/>
</dbReference>
<comment type="similarity">
    <text evidence="1 9">Belongs to the peptidase S11 family.</text>
</comment>
<dbReference type="EMBL" id="PEYC01000013">
    <property type="protein sequence ID" value="PIS40299.1"/>
    <property type="molecule type" value="Genomic_DNA"/>
</dbReference>
<evidence type="ECO:0000256" key="6">
    <source>
        <dbReference type="ARBA" id="ARBA00023316"/>
    </source>
</evidence>
<evidence type="ECO:0000256" key="11">
    <source>
        <dbReference type="SAM" id="Phobius"/>
    </source>
</evidence>
<organism evidence="13 14">
    <name type="scientific">Candidatus Nealsonbacteria bacterium CG08_land_8_20_14_0_20_36_22</name>
    <dbReference type="NCBI Taxonomy" id="1974704"/>
    <lineage>
        <taxon>Bacteria</taxon>
        <taxon>Candidatus Nealsoniibacteriota</taxon>
    </lineage>
</organism>
<dbReference type="AlphaFoldDB" id="A0A2H0YPV4"/>
<feature type="transmembrane region" description="Helical" evidence="11">
    <location>
        <begin position="12"/>
        <end position="29"/>
    </location>
</feature>
<dbReference type="Gene3D" id="3.40.710.10">
    <property type="entry name" value="DD-peptidase/beta-lactamase superfamily"/>
    <property type="match status" value="1"/>
</dbReference>
<dbReference type="InterPro" id="IPR000871">
    <property type="entry name" value="Beta-lactam_class-A"/>
</dbReference>
<keyword evidence="6" id="KW-0961">Cell wall biogenesis/degradation</keyword>
<dbReference type="GO" id="GO:0009252">
    <property type="term" value="P:peptidoglycan biosynthetic process"/>
    <property type="evidence" value="ECO:0007669"/>
    <property type="project" value="UniProtKB-KW"/>
</dbReference>
<comment type="caution">
    <text evidence="13">The sequence shown here is derived from an EMBL/GenBank/DDBJ whole genome shotgun (WGS) entry which is preliminary data.</text>
</comment>
<keyword evidence="2" id="KW-0732">Signal</keyword>
<keyword evidence="5" id="KW-0573">Peptidoglycan synthesis</keyword>
<dbReference type="Pfam" id="PF00768">
    <property type="entry name" value="Peptidase_S11"/>
    <property type="match status" value="1"/>
</dbReference>
<evidence type="ECO:0000313" key="14">
    <source>
        <dbReference type="Proteomes" id="UP000231472"/>
    </source>
</evidence>
<keyword evidence="3" id="KW-0378">Hydrolase</keyword>
<feature type="domain" description="Peptidase S11 D-alanyl-D-alanine carboxypeptidase A N-terminal" evidence="12">
    <location>
        <begin position="80"/>
        <end position="318"/>
    </location>
</feature>
<dbReference type="InterPro" id="IPR018044">
    <property type="entry name" value="Peptidase_S11"/>
</dbReference>
<dbReference type="PANTHER" id="PTHR35333">
    <property type="entry name" value="BETA-LACTAMASE"/>
    <property type="match status" value="1"/>
</dbReference>
<evidence type="ECO:0000256" key="1">
    <source>
        <dbReference type="ARBA" id="ARBA00007164"/>
    </source>
</evidence>
<evidence type="ECO:0000259" key="12">
    <source>
        <dbReference type="Pfam" id="PF00768"/>
    </source>
</evidence>
<proteinExistence type="inferred from homology"/>